<sequence>MLNTERALVLSGSSFFSLYKLSFIFNYLKRKCIFVGVYGCMISWDKNKGTAMVRSWRSQLASLAYVCCCGSQFFFYV</sequence>
<keyword evidence="3" id="KW-1185">Reference proteome</keyword>
<protein>
    <submittedName>
        <fullName evidence="1 2">Uncharacterized protein</fullName>
    </submittedName>
</protein>
<dbReference type="Proteomes" id="UP000008827">
    <property type="component" value="Chromosome 17"/>
</dbReference>
<reference evidence="1 2" key="1">
    <citation type="journal article" date="2010" name="Nature">
        <title>Genome sequence of the palaeopolyploid soybean.</title>
        <authorList>
            <person name="Schmutz J."/>
            <person name="Cannon S.B."/>
            <person name="Schlueter J."/>
            <person name="Ma J."/>
            <person name="Mitros T."/>
            <person name="Nelson W."/>
            <person name="Hyten D.L."/>
            <person name="Song Q."/>
            <person name="Thelen J.J."/>
            <person name="Cheng J."/>
            <person name="Xu D."/>
            <person name="Hellsten U."/>
            <person name="May G.D."/>
            <person name="Yu Y."/>
            <person name="Sakurai T."/>
            <person name="Umezawa T."/>
            <person name="Bhattacharyya M.K."/>
            <person name="Sandhu D."/>
            <person name="Valliyodan B."/>
            <person name="Lindquist E."/>
            <person name="Peto M."/>
            <person name="Grant D."/>
            <person name="Shu S."/>
            <person name="Goodstein D."/>
            <person name="Barry K."/>
            <person name="Futrell-Griggs M."/>
            <person name="Abernathy B."/>
            <person name="Du J."/>
            <person name="Tian Z."/>
            <person name="Zhu L."/>
            <person name="Gill N."/>
            <person name="Joshi T."/>
            <person name="Libault M."/>
            <person name="Sethuraman A."/>
            <person name="Zhang X.-C."/>
            <person name="Shinozaki K."/>
            <person name="Nguyen H.T."/>
            <person name="Wing R.A."/>
            <person name="Cregan P."/>
            <person name="Specht J."/>
            <person name="Grimwood J."/>
            <person name="Rokhsar D."/>
            <person name="Stacey G."/>
            <person name="Shoemaker R.C."/>
            <person name="Jackson S.A."/>
        </authorList>
    </citation>
    <scope>NUCLEOTIDE SEQUENCE [LARGE SCALE GENOMIC DNA]</scope>
    <source>
        <strain evidence="2">cv. Williams 82</strain>
        <tissue evidence="1">Callus</tissue>
    </source>
</reference>
<evidence type="ECO:0000313" key="1">
    <source>
        <dbReference type="EMBL" id="KRH05927.1"/>
    </source>
</evidence>
<reference evidence="2" key="2">
    <citation type="submission" date="2018-02" db="UniProtKB">
        <authorList>
            <consortium name="EnsemblPlants"/>
        </authorList>
    </citation>
    <scope>IDENTIFICATION</scope>
    <source>
        <strain evidence="2">Williams 82</strain>
    </source>
</reference>
<organism evidence="1">
    <name type="scientific">Glycine max</name>
    <name type="common">Soybean</name>
    <name type="synonym">Glycine hispida</name>
    <dbReference type="NCBI Taxonomy" id="3847"/>
    <lineage>
        <taxon>Eukaryota</taxon>
        <taxon>Viridiplantae</taxon>
        <taxon>Streptophyta</taxon>
        <taxon>Embryophyta</taxon>
        <taxon>Tracheophyta</taxon>
        <taxon>Spermatophyta</taxon>
        <taxon>Magnoliopsida</taxon>
        <taxon>eudicotyledons</taxon>
        <taxon>Gunneridae</taxon>
        <taxon>Pentapetalae</taxon>
        <taxon>rosids</taxon>
        <taxon>fabids</taxon>
        <taxon>Fabales</taxon>
        <taxon>Fabaceae</taxon>
        <taxon>Papilionoideae</taxon>
        <taxon>50 kb inversion clade</taxon>
        <taxon>NPAAA clade</taxon>
        <taxon>indigoferoid/millettioid clade</taxon>
        <taxon>Phaseoleae</taxon>
        <taxon>Glycine</taxon>
        <taxon>Glycine subgen. Soja</taxon>
    </lineage>
</organism>
<dbReference type="Gramene" id="KRH05927">
    <property type="protein sequence ID" value="KRH05927"/>
    <property type="gene ID" value="GLYMA_17G257000"/>
</dbReference>
<gene>
    <name evidence="1" type="ORF">GLYMA_17G257000</name>
</gene>
<accession>A0A0R0FIP1</accession>
<proteinExistence type="predicted"/>
<evidence type="ECO:0000313" key="3">
    <source>
        <dbReference type="Proteomes" id="UP000008827"/>
    </source>
</evidence>
<dbReference type="EMBL" id="CM000850">
    <property type="protein sequence ID" value="KRH05927.1"/>
    <property type="molecule type" value="Genomic_DNA"/>
</dbReference>
<evidence type="ECO:0000313" key="2">
    <source>
        <dbReference type="EnsemblPlants" id="KRH05927"/>
    </source>
</evidence>
<dbReference type="EnsemblPlants" id="KRH05927">
    <property type="protein sequence ID" value="KRH05927"/>
    <property type="gene ID" value="GLYMA_17G257000"/>
</dbReference>
<dbReference type="InParanoid" id="A0A0R0FIP1"/>
<name>A0A0R0FIP1_SOYBN</name>
<reference evidence="1" key="3">
    <citation type="submission" date="2018-07" db="EMBL/GenBank/DDBJ databases">
        <title>WGS assembly of Glycine max.</title>
        <authorList>
            <person name="Schmutz J."/>
            <person name="Cannon S."/>
            <person name="Schlueter J."/>
            <person name="Ma J."/>
            <person name="Mitros T."/>
            <person name="Nelson W."/>
            <person name="Hyten D."/>
            <person name="Song Q."/>
            <person name="Thelen J."/>
            <person name="Cheng J."/>
            <person name="Xu D."/>
            <person name="Hellsten U."/>
            <person name="May G."/>
            <person name="Yu Y."/>
            <person name="Sakurai T."/>
            <person name="Umezawa T."/>
            <person name="Bhattacharyya M."/>
            <person name="Sandhu D."/>
            <person name="Valliyodan B."/>
            <person name="Lindquist E."/>
            <person name="Peto M."/>
            <person name="Grant D."/>
            <person name="Shu S."/>
            <person name="Goodstein D."/>
            <person name="Barry K."/>
            <person name="Futrell-Griggs M."/>
            <person name="Abernathy B."/>
            <person name="Du J."/>
            <person name="Tian Z."/>
            <person name="Zhu L."/>
            <person name="Gill N."/>
            <person name="Joshi T."/>
            <person name="Libault M."/>
            <person name="Sethuraman A."/>
            <person name="Zhang X."/>
            <person name="Shinozaki K."/>
            <person name="Nguyen H."/>
            <person name="Wing R."/>
            <person name="Cregan P."/>
            <person name="Specht J."/>
            <person name="Grimwood J."/>
            <person name="Rokhsar D."/>
            <person name="Stacey G."/>
            <person name="Shoemaker R."/>
            <person name="Jackson S."/>
        </authorList>
    </citation>
    <scope>NUCLEOTIDE SEQUENCE</scope>
    <source>
        <tissue evidence="1">Callus</tissue>
    </source>
</reference>
<dbReference type="AlphaFoldDB" id="A0A0R0FIP1"/>